<dbReference type="SUPFAM" id="SSF47413">
    <property type="entry name" value="lambda repressor-like DNA-binding domains"/>
    <property type="match status" value="1"/>
</dbReference>
<gene>
    <name evidence="2" type="ORF">HGK34_19785</name>
</gene>
<dbReference type="Proteomes" id="UP000675409">
    <property type="component" value="Unassembled WGS sequence"/>
</dbReference>
<name>A0ABS1LQF5_9MICO</name>
<reference evidence="2 3" key="1">
    <citation type="journal article" date="2021" name="Arch. Microbiol.">
        <title>Myceligenerans indicum sp. nov., an actinobacterium isolated from mangrove sediment of Sundarbans, India.</title>
        <authorList>
            <person name="Asha K."/>
            <person name="Bhadury P."/>
        </authorList>
    </citation>
    <scope>NUCLEOTIDE SEQUENCE [LARGE SCALE GENOMIC DNA]</scope>
    <source>
        <strain evidence="2 3">I2</strain>
    </source>
</reference>
<organism evidence="2 3">
    <name type="scientific">Myceligenerans indicum</name>
    <dbReference type="NCBI Taxonomy" id="2593663"/>
    <lineage>
        <taxon>Bacteria</taxon>
        <taxon>Bacillati</taxon>
        <taxon>Actinomycetota</taxon>
        <taxon>Actinomycetes</taxon>
        <taxon>Micrococcales</taxon>
        <taxon>Promicromonosporaceae</taxon>
        <taxon>Myceligenerans</taxon>
    </lineage>
</organism>
<feature type="domain" description="HTH cro/C1-type" evidence="1">
    <location>
        <begin position="34"/>
        <end position="79"/>
    </location>
</feature>
<dbReference type="InterPro" id="IPR010982">
    <property type="entry name" value="Lambda_DNA-bd_dom_sf"/>
</dbReference>
<evidence type="ECO:0000313" key="3">
    <source>
        <dbReference type="Proteomes" id="UP000675409"/>
    </source>
</evidence>
<accession>A0ABS1LQF5</accession>
<proteinExistence type="predicted"/>
<dbReference type="PROSITE" id="PS50943">
    <property type="entry name" value="HTH_CROC1"/>
    <property type="match status" value="1"/>
</dbReference>
<keyword evidence="3" id="KW-1185">Reference proteome</keyword>
<comment type="caution">
    <text evidence="2">The sequence shown here is derived from an EMBL/GenBank/DDBJ whole genome shotgun (WGS) entry which is preliminary data.</text>
</comment>
<dbReference type="RefSeq" id="WP_201850643.1">
    <property type="nucleotide sequence ID" value="NZ_JABBYC010000059.1"/>
</dbReference>
<protein>
    <submittedName>
        <fullName evidence="2">Helix-turn-helix transcriptional regulator</fullName>
    </submittedName>
</protein>
<dbReference type="EMBL" id="JABBYC010000059">
    <property type="protein sequence ID" value="MBL0888492.1"/>
    <property type="molecule type" value="Genomic_DNA"/>
</dbReference>
<dbReference type="Pfam" id="PF13560">
    <property type="entry name" value="HTH_31"/>
    <property type="match status" value="1"/>
</dbReference>
<dbReference type="CDD" id="cd00093">
    <property type="entry name" value="HTH_XRE"/>
    <property type="match status" value="1"/>
</dbReference>
<evidence type="ECO:0000259" key="1">
    <source>
        <dbReference type="PROSITE" id="PS50943"/>
    </source>
</evidence>
<dbReference type="SMART" id="SM00530">
    <property type="entry name" value="HTH_XRE"/>
    <property type="match status" value="1"/>
</dbReference>
<dbReference type="InterPro" id="IPR001387">
    <property type="entry name" value="Cro/C1-type_HTH"/>
</dbReference>
<dbReference type="Gene3D" id="1.10.260.40">
    <property type="entry name" value="lambda repressor-like DNA-binding domains"/>
    <property type="match status" value="1"/>
</dbReference>
<sequence>MPPETLGRPEIRAALHAGDWSTILQVLIRETGASQTEVATRVGISQPHVSRLVNGQSREPGIRTVRALCDGLGIPRSFAGLLDEQEDATDRRQFLAGAAGATGLAVIGTAAGHVPIESTDDERLLTVPSTTYRRLEQRLPSRSLIAPVSAHLALIRQLASRTDHSPAHHRRLFSILSETAGLAAWLDVDVDDRPSARRHYQLAVRAAERSGHPLLPAYMQASLAQFAAGCGDTRDSVRLVADARRRLPRSAPAIAGIWMDAVESLALAQAHDTSALAKLDHAETRLARAEYDEPVWPWIFRFDHQKLAGFRAQAAEKLGLVRAAEKALLVAAQSHQAAKPRAVTDVLRARVLARAGHLDEACSLAAAAFDVGIAYDSERVTRAVTEFRHSLVRPGRAADDLDDRLHSIYRENS</sequence>
<evidence type="ECO:0000313" key="2">
    <source>
        <dbReference type="EMBL" id="MBL0888492.1"/>
    </source>
</evidence>